<accession>A0A1G6CVS6</accession>
<keyword evidence="2" id="KW-0489">Methyltransferase</keyword>
<evidence type="ECO:0000313" key="3">
    <source>
        <dbReference type="Proteomes" id="UP000199071"/>
    </source>
</evidence>
<dbReference type="InterPro" id="IPR029063">
    <property type="entry name" value="SAM-dependent_MTases_sf"/>
</dbReference>
<evidence type="ECO:0000256" key="1">
    <source>
        <dbReference type="SAM" id="Phobius"/>
    </source>
</evidence>
<keyword evidence="1" id="KW-0472">Membrane</keyword>
<name>A0A1G6CVS6_9HYPH</name>
<dbReference type="GO" id="GO:0008168">
    <property type="term" value="F:methyltransferase activity"/>
    <property type="evidence" value="ECO:0007669"/>
    <property type="project" value="UniProtKB-KW"/>
</dbReference>
<dbReference type="GO" id="GO:0032259">
    <property type="term" value="P:methylation"/>
    <property type="evidence" value="ECO:0007669"/>
    <property type="project" value="UniProtKB-KW"/>
</dbReference>
<dbReference type="Proteomes" id="UP000199071">
    <property type="component" value="Unassembled WGS sequence"/>
</dbReference>
<feature type="transmembrane region" description="Helical" evidence="1">
    <location>
        <begin position="33"/>
        <end position="54"/>
    </location>
</feature>
<keyword evidence="1" id="KW-1133">Transmembrane helix</keyword>
<evidence type="ECO:0000313" key="2">
    <source>
        <dbReference type="EMBL" id="SDB36971.1"/>
    </source>
</evidence>
<organism evidence="2 3">
    <name type="scientific">Bauldia litoralis</name>
    <dbReference type="NCBI Taxonomy" id="665467"/>
    <lineage>
        <taxon>Bacteria</taxon>
        <taxon>Pseudomonadati</taxon>
        <taxon>Pseudomonadota</taxon>
        <taxon>Alphaproteobacteria</taxon>
        <taxon>Hyphomicrobiales</taxon>
        <taxon>Kaistiaceae</taxon>
        <taxon>Bauldia</taxon>
    </lineage>
</organism>
<protein>
    <submittedName>
        <fullName evidence="2">Predicted SAM-depedendent methyltransferase</fullName>
    </submittedName>
</protein>
<keyword evidence="1" id="KW-0812">Transmembrane</keyword>
<reference evidence="2 3" key="1">
    <citation type="submission" date="2016-10" db="EMBL/GenBank/DDBJ databases">
        <authorList>
            <person name="de Groot N.N."/>
        </authorList>
    </citation>
    <scope>NUCLEOTIDE SEQUENCE [LARGE SCALE GENOMIC DNA]</scope>
    <source>
        <strain evidence="2 3">ATCC 35022</strain>
    </source>
</reference>
<dbReference type="SUPFAM" id="SSF53335">
    <property type="entry name" value="S-adenosyl-L-methionine-dependent methyltransferases"/>
    <property type="match status" value="1"/>
</dbReference>
<proteinExistence type="predicted"/>
<dbReference type="EMBL" id="FMXQ01000005">
    <property type="protein sequence ID" value="SDB36971.1"/>
    <property type="molecule type" value="Genomic_DNA"/>
</dbReference>
<feature type="transmembrane region" description="Helical" evidence="1">
    <location>
        <begin position="7"/>
        <end position="27"/>
    </location>
</feature>
<dbReference type="Gene3D" id="3.40.50.150">
    <property type="entry name" value="Vaccinia Virus protein VP39"/>
    <property type="match status" value="1"/>
</dbReference>
<sequence>MEFIRTTPIATAAIVMMMVFLAVVVAIPDRVGAAQLFVGLAPLLLLGVIGSIVHDRFRKGVRKRLFRMERMAAGRALRMKGEIRKIRRKTAKLREAIRREREVRRTAQKALAATNKLVAEPGATKDHVQRDEGSLDAHIPAFLNAVRSVRAFGFELARAREEIRALSEANQRLDRLLADRGPEETIIDRLDQIPTELSKKADAVLIPKLWERIEFVRREMMYELKYRGDLSQAESSRPRSTAEPLLTTSGEKIRLNVGCGHIPIQGYINVDMRDLPGVDVVAPADALPVGPGTVAEIHSAHLIEHFPEEMLRRNLLPYWFSLLEPGGLLRAIVPDGDQMIRAAGAGTYGFEEFREVLFGAQEYEGDFHYNLLTPESATDLFTEAGFENVEIPIRGRRNGKCFEFEISAVKPVAEKHATDHGI</sequence>
<keyword evidence="3" id="KW-1185">Reference proteome</keyword>
<dbReference type="STRING" id="665467.SAMN02982931_02815"/>
<dbReference type="AlphaFoldDB" id="A0A1G6CVS6"/>
<gene>
    <name evidence="2" type="ORF">SAMN02982931_02815</name>
</gene>
<keyword evidence="2" id="KW-0808">Transferase</keyword>